<gene>
    <name evidence="2" type="ORF">XYCOK13_35670</name>
</gene>
<dbReference type="AlphaFoldDB" id="A0A8J4H8P2"/>
<protein>
    <recommendedName>
        <fullName evidence="1">ABM domain-containing protein</fullName>
    </recommendedName>
</protein>
<comment type="caution">
    <text evidence="2">The sequence shown here is derived from an EMBL/GenBank/DDBJ whole genome shotgun (WGS) entry which is preliminary data.</text>
</comment>
<dbReference type="Pfam" id="PF03992">
    <property type="entry name" value="ABM"/>
    <property type="match status" value="1"/>
</dbReference>
<proteinExistence type="predicted"/>
<dbReference type="SUPFAM" id="SSF54909">
    <property type="entry name" value="Dimeric alpha+beta barrel"/>
    <property type="match status" value="1"/>
</dbReference>
<dbReference type="InterPro" id="IPR011008">
    <property type="entry name" value="Dimeric_a/b-barrel"/>
</dbReference>
<dbReference type="Gene3D" id="3.30.70.100">
    <property type="match status" value="1"/>
</dbReference>
<accession>A0A8J4H8P2</accession>
<dbReference type="InterPro" id="IPR007138">
    <property type="entry name" value="ABM_dom"/>
</dbReference>
<organism evidence="2 3">
    <name type="scientific">Xylanibacillus composti</name>
    <dbReference type="NCBI Taxonomy" id="1572762"/>
    <lineage>
        <taxon>Bacteria</taxon>
        <taxon>Bacillati</taxon>
        <taxon>Bacillota</taxon>
        <taxon>Bacilli</taxon>
        <taxon>Bacillales</taxon>
        <taxon>Paenibacillaceae</taxon>
        <taxon>Xylanibacillus</taxon>
    </lineage>
</organism>
<reference evidence="2" key="1">
    <citation type="submission" date="2021-04" db="EMBL/GenBank/DDBJ databases">
        <title>Draft genome sequence of Xylanibacillus composti strain K13.</title>
        <authorList>
            <person name="Uke A."/>
            <person name="Chhe C."/>
            <person name="Baramee S."/>
            <person name="Kosugi A."/>
        </authorList>
    </citation>
    <scope>NUCLEOTIDE SEQUENCE</scope>
    <source>
        <strain evidence="2">K13</strain>
    </source>
</reference>
<name>A0A8J4H8P2_9BACL</name>
<keyword evidence="3" id="KW-1185">Reference proteome</keyword>
<evidence type="ECO:0000313" key="2">
    <source>
        <dbReference type="EMBL" id="GIQ70743.1"/>
    </source>
</evidence>
<sequence length="52" mass="6125">MILEMAVLQVKPGLTEDFERNFKIASGYINHELQRCVEDGNKYILLVRWETL</sequence>
<evidence type="ECO:0000313" key="3">
    <source>
        <dbReference type="Proteomes" id="UP000677918"/>
    </source>
</evidence>
<feature type="domain" description="ABM" evidence="1">
    <location>
        <begin position="1"/>
        <end position="51"/>
    </location>
</feature>
<dbReference type="Proteomes" id="UP000677918">
    <property type="component" value="Unassembled WGS sequence"/>
</dbReference>
<dbReference type="EMBL" id="BOVK01000057">
    <property type="protein sequence ID" value="GIQ70743.1"/>
    <property type="molecule type" value="Genomic_DNA"/>
</dbReference>
<evidence type="ECO:0000259" key="1">
    <source>
        <dbReference type="Pfam" id="PF03992"/>
    </source>
</evidence>